<evidence type="ECO:0008006" key="8">
    <source>
        <dbReference type="Google" id="ProtNLM"/>
    </source>
</evidence>
<comment type="similarity">
    <text evidence="2">Belongs to the bacterial solute-binding protein SsuA/TauA family.</text>
</comment>
<evidence type="ECO:0000256" key="2">
    <source>
        <dbReference type="ARBA" id="ARBA00010742"/>
    </source>
</evidence>
<feature type="chain" id="PRO_5015065455" description="NMT1/THI5 like protein" evidence="4">
    <location>
        <begin position="20"/>
        <end position="359"/>
    </location>
</feature>
<keyword evidence="3 4" id="KW-0732">Signal</keyword>
<dbReference type="Gene3D" id="3.40.190.10">
    <property type="entry name" value="Periplasmic binding protein-like II"/>
    <property type="match status" value="2"/>
</dbReference>
<proteinExistence type="inferred from homology"/>
<evidence type="ECO:0000313" key="7">
    <source>
        <dbReference type="Proteomes" id="UP000236724"/>
    </source>
</evidence>
<organism evidence="5 7">
    <name type="scientific">Candidatus Venteria ishoeyi</name>
    <dbReference type="NCBI Taxonomy" id="1899563"/>
    <lineage>
        <taxon>Bacteria</taxon>
        <taxon>Pseudomonadati</taxon>
        <taxon>Pseudomonadota</taxon>
        <taxon>Gammaproteobacteria</taxon>
        <taxon>Thiotrichales</taxon>
        <taxon>Thiotrichaceae</taxon>
        <taxon>Venteria</taxon>
    </lineage>
</organism>
<sequence>MKKIVLFMLVSLIAQSAFAKEKVHALYIPLADHYPAIIAYEKYRNEMKEAEFTIDQKKSWPSLRGQFEAGKTDMAFIISPMAMDMFAAKPNFKWVSLLHRNGNALAINKHMEQYLTLESNRKDRKPTQAVAEAFSKAKQTLGQPTLSGVPSLLSTHTVILYKFLKDHGKTLGIRIGKDKDVIAVPVAPPTSPVFLQIQDRKDRPASFEQSLPWADVVETGGYGKVAWYSKDVLQWPNGHVECIAIARNESIKSKKAAIKEVIYYLHKAGRDIQQAQQAGRGELVKIAALIRKHIPAHTEESIIQSLSKELDVINYTNLNIDKGGLKQVMDLAIEGGIIKQAINIDAFADEQFNTQITLD</sequence>
<dbReference type="Pfam" id="PF13379">
    <property type="entry name" value="NMT1_2"/>
    <property type="match status" value="1"/>
</dbReference>
<dbReference type="OrthoDB" id="9789215at2"/>
<evidence type="ECO:0000256" key="4">
    <source>
        <dbReference type="SAM" id="SignalP"/>
    </source>
</evidence>
<dbReference type="AlphaFoldDB" id="A0A1H6FIH7"/>
<dbReference type="EMBL" id="FMSV02000558">
    <property type="protein sequence ID" value="SEH09231.1"/>
    <property type="molecule type" value="Genomic_DNA"/>
</dbReference>
<dbReference type="PANTHER" id="PTHR30024">
    <property type="entry name" value="ALIPHATIC SULFONATES-BINDING PROTEIN-RELATED"/>
    <property type="match status" value="1"/>
</dbReference>
<accession>A0A1H6FIH7</accession>
<name>A0A1H6FIH7_9GAMM</name>
<dbReference type="Proteomes" id="UP000236724">
    <property type="component" value="Unassembled WGS sequence"/>
</dbReference>
<protein>
    <recommendedName>
        <fullName evidence="8">NMT1/THI5 like protein</fullName>
    </recommendedName>
</protein>
<dbReference type="GO" id="GO:0042597">
    <property type="term" value="C:periplasmic space"/>
    <property type="evidence" value="ECO:0007669"/>
    <property type="project" value="UniProtKB-SubCell"/>
</dbReference>
<evidence type="ECO:0000256" key="1">
    <source>
        <dbReference type="ARBA" id="ARBA00004418"/>
    </source>
</evidence>
<evidence type="ECO:0000256" key="3">
    <source>
        <dbReference type="ARBA" id="ARBA00022729"/>
    </source>
</evidence>
<dbReference type="SUPFAM" id="SSF53850">
    <property type="entry name" value="Periplasmic binding protein-like II"/>
    <property type="match status" value="1"/>
</dbReference>
<gene>
    <name evidence="5" type="ORF">MBHS_05125</name>
    <name evidence="6" type="ORF">MBHS_05249</name>
</gene>
<evidence type="ECO:0000313" key="6">
    <source>
        <dbReference type="EMBL" id="SEH09354.1"/>
    </source>
</evidence>
<dbReference type="PANTHER" id="PTHR30024:SF47">
    <property type="entry name" value="TAURINE-BINDING PERIPLASMIC PROTEIN"/>
    <property type="match status" value="1"/>
</dbReference>
<reference evidence="5 7" key="1">
    <citation type="submission" date="2016-10" db="EMBL/GenBank/DDBJ databases">
        <authorList>
            <person name="de Groot N.N."/>
        </authorList>
    </citation>
    <scope>NUCLEOTIDE SEQUENCE [LARGE SCALE GENOMIC DNA]</scope>
    <source>
        <strain evidence="5">MBHS1</strain>
    </source>
</reference>
<evidence type="ECO:0000313" key="5">
    <source>
        <dbReference type="EMBL" id="SEH09231.1"/>
    </source>
</evidence>
<keyword evidence="7" id="KW-1185">Reference proteome</keyword>
<feature type="signal peptide" evidence="4">
    <location>
        <begin position="1"/>
        <end position="19"/>
    </location>
</feature>
<comment type="subcellular location">
    <subcellularLocation>
        <location evidence="1">Periplasm</location>
    </subcellularLocation>
</comment>
<dbReference type="RefSeq" id="WP_103922693.1">
    <property type="nucleotide sequence ID" value="NZ_FMSV02000558.1"/>
</dbReference>
<dbReference type="EMBL" id="FMSV02000561">
    <property type="protein sequence ID" value="SEH09354.1"/>
    <property type="molecule type" value="Genomic_DNA"/>
</dbReference>